<evidence type="ECO:0000313" key="3">
    <source>
        <dbReference type="EMBL" id="CAL1532939.1"/>
    </source>
</evidence>
<dbReference type="Proteomes" id="UP001497497">
    <property type="component" value="Unassembled WGS sequence"/>
</dbReference>
<sequence length="606" mass="68765">MTTINRFFIVLLMFEMVRCQTVILLEYKQNDSTTMCTKGLVNGIDELFFKCKATYSQQQSKRQARFLTKNNSDDSFKLLKNYNINTDCNGEMPSCKKITNDVVEIKVSMKAMTQYSGAQIKCETSSAEETISESTVQVFPLIEDSKSAKGNLRINGKEIYFDGNEGYAHITSSLVSLEFMCNSSLVPCVIDVLEDDSKQVVKGINRVIYEREFKEPHELHFQIKYASCRLDTGYNSLSCKLKIEPPILQEKDESIFLSLTLLLTAATLIIIILILLKLRCSLKKYFNQILTWIFKYRSTNDPDSDDATPLYSAIKYHVLNTGVSSEESESCMHNQIPADFKAISELQLTDLPVGYQDKDLFKLIKTIADLTVMVSVKDRGNTMSNFTGFVGNVVKYETKDQKPCPCNKCDLRNPHPMKWGKIFVYTSTCPALINCNAKSIQCQLSFQTPTEVIKTIYGYEIGESDIKTSKCKLKCVTCDVKLLDKLIGIKQRLLNINAKINEKFKYPKANLQLSKDERRITIIVSHIHGPEKYVSFGLWMKRKVMHEMNGNIELTKYIYNAKTLPGCAGAYVYILGRDHGGWLFQHHHIGIDKDGLGHSGHGIDLV</sequence>
<evidence type="ECO:0000256" key="2">
    <source>
        <dbReference type="SAM" id="SignalP"/>
    </source>
</evidence>
<evidence type="ECO:0000313" key="4">
    <source>
        <dbReference type="Proteomes" id="UP001497497"/>
    </source>
</evidence>
<keyword evidence="1" id="KW-0472">Membrane</keyword>
<gene>
    <name evidence="3" type="ORF">GSLYS_00006957001</name>
</gene>
<keyword evidence="4" id="KW-1185">Reference proteome</keyword>
<evidence type="ECO:0000256" key="1">
    <source>
        <dbReference type="SAM" id="Phobius"/>
    </source>
</evidence>
<feature type="chain" id="PRO_5044010611" evidence="2">
    <location>
        <begin position="20"/>
        <end position="606"/>
    </location>
</feature>
<protein>
    <submittedName>
        <fullName evidence="3">Uncharacterized protein</fullName>
    </submittedName>
</protein>
<organism evidence="3 4">
    <name type="scientific">Lymnaea stagnalis</name>
    <name type="common">Great pond snail</name>
    <name type="synonym">Helix stagnalis</name>
    <dbReference type="NCBI Taxonomy" id="6523"/>
    <lineage>
        <taxon>Eukaryota</taxon>
        <taxon>Metazoa</taxon>
        <taxon>Spiralia</taxon>
        <taxon>Lophotrochozoa</taxon>
        <taxon>Mollusca</taxon>
        <taxon>Gastropoda</taxon>
        <taxon>Heterobranchia</taxon>
        <taxon>Euthyneura</taxon>
        <taxon>Panpulmonata</taxon>
        <taxon>Hygrophila</taxon>
        <taxon>Lymnaeoidea</taxon>
        <taxon>Lymnaeidae</taxon>
        <taxon>Lymnaea</taxon>
    </lineage>
</organism>
<proteinExistence type="predicted"/>
<keyword evidence="1" id="KW-0812">Transmembrane</keyword>
<feature type="signal peptide" evidence="2">
    <location>
        <begin position="1"/>
        <end position="19"/>
    </location>
</feature>
<feature type="transmembrane region" description="Helical" evidence="1">
    <location>
        <begin position="255"/>
        <end position="276"/>
    </location>
</feature>
<keyword evidence="2" id="KW-0732">Signal</keyword>
<comment type="caution">
    <text evidence="3">The sequence shown here is derived from an EMBL/GenBank/DDBJ whole genome shotgun (WGS) entry which is preliminary data.</text>
</comment>
<name>A0AAV2HHQ2_LYMST</name>
<dbReference type="AlphaFoldDB" id="A0AAV2HHQ2"/>
<dbReference type="EMBL" id="CAXITT010000129">
    <property type="protein sequence ID" value="CAL1532939.1"/>
    <property type="molecule type" value="Genomic_DNA"/>
</dbReference>
<reference evidence="3 4" key="1">
    <citation type="submission" date="2024-04" db="EMBL/GenBank/DDBJ databases">
        <authorList>
            <consortium name="Genoscope - CEA"/>
            <person name="William W."/>
        </authorList>
    </citation>
    <scope>NUCLEOTIDE SEQUENCE [LARGE SCALE GENOMIC DNA]</scope>
</reference>
<keyword evidence="1" id="KW-1133">Transmembrane helix</keyword>
<accession>A0AAV2HHQ2</accession>